<dbReference type="OrthoDB" id="5420777at2759"/>
<proteinExistence type="predicted"/>
<evidence type="ECO:0000313" key="3">
    <source>
        <dbReference type="Proteomes" id="UP000029964"/>
    </source>
</evidence>
<keyword evidence="3" id="KW-1185">Reference proteome</keyword>
<feature type="region of interest" description="Disordered" evidence="1">
    <location>
        <begin position="281"/>
        <end position="318"/>
    </location>
</feature>
<name>A0A086TH44_HAPC1</name>
<organism evidence="2 3">
    <name type="scientific">Hapsidospora chrysogenum (strain ATCC 11550 / CBS 779.69 / DSM 880 / IAM 14645 / JCM 23072 / IMI 49137)</name>
    <name type="common">Acremonium chrysogenum</name>
    <dbReference type="NCBI Taxonomy" id="857340"/>
    <lineage>
        <taxon>Eukaryota</taxon>
        <taxon>Fungi</taxon>
        <taxon>Dikarya</taxon>
        <taxon>Ascomycota</taxon>
        <taxon>Pezizomycotina</taxon>
        <taxon>Sordariomycetes</taxon>
        <taxon>Hypocreomycetidae</taxon>
        <taxon>Hypocreales</taxon>
        <taxon>Bionectriaceae</taxon>
        <taxon>Hapsidospora</taxon>
    </lineage>
</organism>
<feature type="region of interest" description="Disordered" evidence="1">
    <location>
        <begin position="93"/>
        <end position="112"/>
    </location>
</feature>
<dbReference type="HOGENOM" id="CLU_433418_0_0_1"/>
<feature type="region of interest" description="Disordered" evidence="1">
    <location>
        <begin position="581"/>
        <end position="606"/>
    </location>
</feature>
<sequence>MTTREATGLNSIAPRQTGGAAPILPILGCSKHHHRCVSALAWLGIALPRPGNLKDIPLEPGPLRNTNACPTVVRERHRILYLQISTEILHRDTETPGSPNGPACASGQQPTGTTACRDVLSSAHTLDSASLTSSGWSTSSNTPVPLPSTSTPLVGDGAPSKTTLPCEGDVASCPAAPTLSHTVPLESPSSSTNCIPRDQLRQTVISITYTTTTTFYGNPSDYTPPYPPITTLPYCPPSESGSTPPGIPMPTLFPSIPTITFITTEKNPSVVFSPGAIPNYSSSKKPPITKPGQHKTVQPTDPANEGPRPRPTYTVTAGPNSVIIGGTTFDSIKHGQTRTVVAGGGTFTILPTAVVGEGVTVARPVPAEPTTDFVPSPTSASVGGLPIWISGSILEIDGRTMTIPPGGVTTNINGQPVSLGPGIIVVDGSEIFTWAGQPALPTDILVVGGQMLTADGSALFILNSTTLTYGPRIGQTLTTVDDETITVGPRGIIVDGSTLGGPTAGPSDVTYQVVGGVTITQLGHSLMAIDGHTYTMGHGTEPITISAAGGLVTVVPPHGIVYNNMTFGQGSDAHVITTTFEPNGTTTDDFPAETGSDTDKDDEDDMAAGRRPDILLAGLCAALGLWALNTA</sequence>
<evidence type="ECO:0000313" key="2">
    <source>
        <dbReference type="EMBL" id="KFH48676.1"/>
    </source>
</evidence>
<dbReference type="STRING" id="857340.A0A086TH44"/>
<dbReference type="EMBL" id="JPKY01000002">
    <property type="protein sequence ID" value="KFH48676.1"/>
    <property type="molecule type" value="Genomic_DNA"/>
</dbReference>
<gene>
    <name evidence="2" type="ORF">ACRE_004350</name>
</gene>
<dbReference type="AlphaFoldDB" id="A0A086TH44"/>
<evidence type="ECO:0000256" key="1">
    <source>
        <dbReference type="SAM" id="MobiDB-lite"/>
    </source>
</evidence>
<accession>A0A086TH44</accession>
<feature type="compositionally biased region" description="Low complexity" evidence="1">
    <location>
        <begin position="129"/>
        <end position="154"/>
    </location>
</feature>
<feature type="region of interest" description="Disordered" evidence="1">
    <location>
        <begin position="129"/>
        <end position="159"/>
    </location>
</feature>
<reference evidence="3" key="1">
    <citation type="journal article" date="2014" name="Genome Announc.">
        <title>Genome sequence and annotation of Acremonium chrysogenum, producer of the beta-lactam antibiotic cephalosporin C.</title>
        <authorList>
            <person name="Terfehr D."/>
            <person name="Dahlmann T.A."/>
            <person name="Specht T."/>
            <person name="Zadra I."/>
            <person name="Kuernsteiner H."/>
            <person name="Kueck U."/>
        </authorList>
    </citation>
    <scope>NUCLEOTIDE SEQUENCE [LARGE SCALE GENOMIC DNA]</scope>
    <source>
        <strain evidence="3">ATCC 11550 / CBS 779.69 / DSM 880 / IAM 14645 / JCM 23072 / IMI 49137</strain>
    </source>
</reference>
<protein>
    <submittedName>
        <fullName evidence="2">Uncharacterized protein</fullName>
    </submittedName>
</protein>
<dbReference type="Proteomes" id="UP000029964">
    <property type="component" value="Unassembled WGS sequence"/>
</dbReference>
<comment type="caution">
    <text evidence="2">The sequence shown here is derived from an EMBL/GenBank/DDBJ whole genome shotgun (WGS) entry which is preliminary data.</text>
</comment>